<organism evidence="1 2">
    <name type="scientific">Candidatus Buchananbacteria bacterium CG10_big_fil_rev_8_21_14_0_10_42_9</name>
    <dbReference type="NCBI Taxonomy" id="1974526"/>
    <lineage>
        <taxon>Bacteria</taxon>
        <taxon>Candidatus Buchananiibacteriota</taxon>
    </lineage>
</organism>
<evidence type="ECO:0008006" key="3">
    <source>
        <dbReference type="Google" id="ProtNLM"/>
    </source>
</evidence>
<reference evidence="2" key="1">
    <citation type="submission" date="2017-09" db="EMBL/GenBank/DDBJ databases">
        <title>Depth-based differentiation of microbial function through sediment-hosted aquifers and enrichment of novel symbionts in the deep terrestrial subsurface.</title>
        <authorList>
            <person name="Probst A.J."/>
            <person name="Ladd B."/>
            <person name="Jarett J.K."/>
            <person name="Geller-Mcgrath D.E."/>
            <person name="Sieber C.M.K."/>
            <person name="Emerson J.B."/>
            <person name="Anantharaman K."/>
            <person name="Thomas B.C."/>
            <person name="Malmstrom R."/>
            <person name="Stieglmeier M."/>
            <person name="Klingl A."/>
            <person name="Woyke T."/>
            <person name="Ryan C.M."/>
            <person name="Banfield J.F."/>
        </authorList>
    </citation>
    <scope>NUCLEOTIDE SEQUENCE [LARGE SCALE GENOMIC DNA]</scope>
</reference>
<gene>
    <name evidence="1" type="ORF">COT81_04760</name>
</gene>
<dbReference type="SUPFAM" id="SSF47336">
    <property type="entry name" value="ACP-like"/>
    <property type="match status" value="1"/>
</dbReference>
<dbReference type="EMBL" id="PEZZ01000036">
    <property type="protein sequence ID" value="PIS04768.1"/>
    <property type="molecule type" value="Genomic_DNA"/>
</dbReference>
<protein>
    <recommendedName>
        <fullName evidence="3">Carrier domain-containing protein</fullName>
    </recommendedName>
</protein>
<dbReference type="Gene3D" id="1.10.1200.10">
    <property type="entry name" value="ACP-like"/>
    <property type="match status" value="1"/>
</dbReference>
<dbReference type="AlphaFoldDB" id="A0A2H0W099"/>
<accession>A0A2H0W099</accession>
<dbReference type="InterPro" id="IPR036736">
    <property type="entry name" value="ACP-like_sf"/>
</dbReference>
<sequence>MEQELLDYINNHIIKDSSHLVDLKTDLFKGRYIDSMNILYLIGFVEKKLGRKLSNDEILMSNFASVNAIIKKFFNE</sequence>
<name>A0A2H0W099_9BACT</name>
<proteinExistence type="predicted"/>
<evidence type="ECO:0000313" key="2">
    <source>
        <dbReference type="Proteomes" id="UP000230935"/>
    </source>
</evidence>
<evidence type="ECO:0000313" key="1">
    <source>
        <dbReference type="EMBL" id="PIS04768.1"/>
    </source>
</evidence>
<comment type="caution">
    <text evidence="1">The sequence shown here is derived from an EMBL/GenBank/DDBJ whole genome shotgun (WGS) entry which is preliminary data.</text>
</comment>
<dbReference type="Proteomes" id="UP000230935">
    <property type="component" value="Unassembled WGS sequence"/>
</dbReference>